<feature type="domain" description="5'-3' exonuclease" evidence="12">
    <location>
        <begin position="4"/>
        <end position="272"/>
    </location>
</feature>
<dbReference type="CDD" id="cd06140">
    <property type="entry name" value="DNA_polA_I_Bacillus_like_exo"/>
    <property type="match status" value="1"/>
</dbReference>
<dbReference type="Gene3D" id="3.40.50.1010">
    <property type="entry name" value="5'-nuclease"/>
    <property type="match status" value="1"/>
</dbReference>
<dbReference type="InterPro" id="IPR002421">
    <property type="entry name" value="5-3_exonuclease"/>
</dbReference>
<dbReference type="EC" id="2.7.7.7" evidence="10 11"/>
<dbReference type="Pfam" id="PF00476">
    <property type="entry name" value="DNA_pol_A"/>
    <property type="match status" value="1"/>
</dbReference>
<dbReference type="InterPro" id="IPR018320">
    <property type="entry name" value="DNA_polymerase_1"/>
</dbReference>
<dbReference type="Pfam" id="PF02739">
    <property type="entry name" value="5_3_exonuc_N"/>
    <property type="match status" value="1"/>
</dbReference>
<dbReference type="GO" id="GO:0008409">
    <property type="term" value="F:5'-3' exonuclease activity"/>
    <property type="evidence" value="ECO:0007669"/>
    <property type="project" value="UniProtKB-UniRule"/>
</dbReference>
<keyword evidence="2 11" id="KW-0808">Transferase</keyword>
<dbReference type="Proteomes" id="UP000176532">
    <property type="component" value="Unassembled WGS sequence"/>
</dbReference>
<evidence type="ECO:0000256" key="7">
    <source>
        <dbReference type="ARBA" id="ARBA00023125"/>
    </source>
</evidence>
<dbReference type="InterPro" id="IPR020045">
    <property type="entry name" value="DNA_polI_H3TH"/>
</dbReference>
<dbReference type="STRING" id="1798682.A3C15_00695"/>
<keyword evidence="11" id="KW-0378">Hydrolase</keyword>
<dbReference type="SMART" id="SM00475">
    <property type="entry name" value="53EXOc"/>
    <property type="match status" value="1"/>
</dbReference>
<feature type="domain" description="DNA-directed DNA polymerase family A palm" evidence="13">
    <location>
        <begin position="644"/>
        <end position="862"/>
    </location>
</feature>
<sequence length="898" mass="99093">MPTPKPRLLIFDGNAIIHRSFHALPPLAAADGTLVNAVYGFVTTFLKAVKDLKPTHIAVTFDLAGPTFRHEEFKEYKATRVKQAPELYAQIPITKEVLGAMGVQIFEKKGFEADDVIGTISEIACTRRPPVETIIVTSDNDALQLVDATTRVYTMRKGLSDTVIYDEAKVREKFGFDPEFVVDYKALRGDVSDNIPGVRGIGEKTGMELVKKFGTIEEMYRVLEKNEIVEGVTSRIHKLLLEKKPDAIQSKRLATIVRDVPLDFDFDATAFGEIERDSVFPVFQKLGFLSLLHRLPARDGSVANAAPTKEKKSNIVVAKDVAKTRALVEKILKLDYVAVHLMRPQQQDLFGTEAPVLGCAWEGHLACVEIRSEEQWDEIGRLFLDKKVAVVAHDVKQLMHELSKHGIVVAGEIFDVMVAAYLLQAGTRSHDLPNLVITILGEDVPVAEWTHGDPTRAGRAAARVWRIAEKLRAEMAEKNVAKLFSEIEMPLVAPLARMERYGIQLDAKYLGKLDVKLSDGLEKICKKIYKMAGREFNVASPQQVGEVLFHDLKLSAAGIKRGKTGLSTAAGELEKLQGTHPIIDLILEHREISKLLNTYVQALPKLVAADGRVHTSYNQVVAATGRLSSQDPNLQNIPVRTELGREIRRAFVAADGYTLLSCDYSQIELRIVAHLARDRKLIEIFEQGLDVHRATAAEIHGVALADVTKEQRFSAKEINFGVLYGMGAWGVAGRTGLPLAQARAFVEKYMTTFSGVAQFLEESKERARAAGFAETMFGRRRYIPELSSGVAAVRAAGERMAVNMPIQGAQADIIKMAMIAVDKFLIAEYGAGMGVSPDERAAPARMLLQVHDELIFEVRAKLVEEVRAKILEIMGSVARLAVPLKVDSAVGGSWAELD</sequence>
<dbReference type="Gene3D" id="3.30.420.10">
    <property type="entry name" value="Ribonuclease H-like superfamily/Ribonuclease H"/>
    <property type="match status" value="1"/>
</dbReference>
<dbReference type="Gene3D" id="3.30.70.370">
    <property type="match status" value="1"/>
</dbReference>
<accession>A0A1F6M8E1</accession>
<comment type="catalytic activity">
    <reaction evidence="9 11">
        <text>DNA(n) + a 2'-deoxyribonucleoside 5'-triphosphate = DNA(n+1) + diphosphate</text>
        <dbReference type="Rhea" id="RHEA:22508"/>
        <dbReference type="Rhea" id="RHEA-COMP:17339"/>
        <dbReference type="Rhea" id="RHEA-COMP:17340"/>
        <dbReference type="ChEBI" id="CHEBI:33019"/>
        <dbReference type="ChEBI" id="CHEBI:61560"/>
        <dbReference type="ChEBI" id="CHEBI:173112"/>
        <dbReference type="EC" id="2.7.7.7"/>
    </reaction>
</comment>
<dbReference type="InterPro" id="IPR029060">
    <property type="entry name" value="PIN-like_dom_sf"/>
</dbReference>
<dbReference type="FunFam" id="1.10.150.20:FF:000003">
    <property type="entry name" value="DNA polymerase I"/>
    <property type="match status" value="1"/>
</dbReference>
<dbReference type="InterPro" id="IPR054690">
    <property type="entry name" value="DNA_polI_exonuclease"/>
</dbReference>
<dbReference type="InterPro" id="IPR043502">
    <property type="entry name" value="DNA/RNA_pol_sf"/>
</dbReference>
<evidence type="ECO:0000256" key="3">
    <source>
        <dbReference type="ARBA" id="ARBA00022695"/>
    </source>
</evidence>
<dbReference type="SUPFAM" id="SSF56672">
    <property type="entry name" value="DNA/RNA polymerases"/>
    <property type="match status" value="1"/>
</dbReference>
<dbReference type="InterPro" id="IPR020046">
    <property type="entry name" value="5-3_exonucl_a-hlix_arch_N"/>
</dbReference>
<comment type="function">
    <text evidence="11">In addition to polymerase activity, this DNA polymerase exhibits 5'-3' exonuclease activity.</text>
</comment>
<evidence type="ECO:0000256" key="11">
    <source>
        <dbReference type="RuleBase" id="RU004460"/>
    </source>
</evidence>
<keyword evidence="8 11" id="KW-0234">DNA repair</keyword>
<dbReference type="SMART" id="SM00279">
    <property type="entry name" value="HhH2"/>
    <property type="match status" value="1"/>
</dbReference>
<dbReference type="GO" id="GO:0006261">
    <property type="term" value="P:DNA-templated DNA replication"/>
    <property type="evidence" value="ECO:0007669"/>
    <property type="project" value="UniProtKB-UniRule"/>
</dbReference>
<proteinExistence type="inferred from homology"/>
<dbReference type="SUPFAM" id="SSF88723">
    <property type="entry name" value="PIN domain-like"/>
    <property type="match status" value="1"/>
</dbReference>
<dbReference type="InterPro" id="IPR036397">
    <property type="entry name" value="RNaseH_sf"/>
</dbReference>
<evidence type="ECO:0000256" key="4">
    <source>
        <dbReference type="ARBA" id="ARBA00022705"/>
    </source>
</evidence>
<protein>
    <recommendedName>
        <fullName evidence="10 11">DNA polymerase I</fullName>
        <ecNumber evidence="10 11">2.7.7.7</ecNumber>
    </recommendedName>
</protein>
<dbReference type="AlphaFoldDB" id="A0A1F6M8E1"/>
<dbReference type="InterPro" id="IPR036279">
    <property type="entry name" value="5-3_exonuclease_C_sf"/>
</dbReference>
<dbReference type="Pfam" id="PF01367">
    <property type="entry name" value="5_3_exonuc"/>
    <property type="match status" value="1"/>
</dbReference>
<dbReference type="EMBL" id="MFQD01000032">
    <property type="protein sequence ID" value="OGH67861.1"/>
    <property type="molecule type" value="Genomic_DNA"/>
</dbReference>
<organism evidence="14 15">
    <name type="scientific">Candidatus Magasanikbacteria bacterium RIFCSPHIGHO2_02_FULL_50_9b</name>
    <dbReference type="NCBI Taxonomy" id="1798682"/>
    <lineage>
        <taxon>Bacteria</taxon>
        <taxon>Candidatus Magasanikiibacteriota</taxon>
    </lineage>
</organism>
<keyword evidence="3 11" id="KW-0548">Nucleotidyltransferase</keyword>
<dbReference type="CDD" id="cd09859">
    <property type="entry name" value="PIN_53EXO"/>
    <property type="match status" value="1"/>
</dbReference>
<dbReference type="PROSITE" id="PS00447">
    <property type="entry name" value="DNA_POLYMERASE_A"/>
    <property type="match status" value="1"/>
</dbReference>
<dbReference type="NCBIfam" id="TIGR00593">
    <property type="entry name" value="pola"/>
    <property type="match status" value="1"/>
</dbReference>
<evidence type="ECO:0000256" key="9">
    <source>
        <dbReference type="ARBA" id="ARBA00049244"/>
    </source>
</evidence>
<dbReference type="InterPro" id="IPR019760">
    <property type="entry name" value="DNA-dir_DNA_pol_A_CS"/>
</dbReference>
<evidence type="ECO:0000256" key="6">
    <source>
        <dbReference type="ARBA" id="ARBA00022932"/>
    </source>
</evidence>
<keyword evidence="4 11" id="KW-0235">DNA replication</keyword>
<dbReference type="PRINTS" id="PR00868">
    <property type="entry name" value="DNAPOLI"/>
</dbReference>
<dbReference type="NCBIfam" id="NF004397">
    <property type="entry name" value="PRK05755.1"/>
    <property type="match status" value="1"/>
</dbReference>
<dbReference type="Gene3D" id="1.10.150.20">
    <property type="entry name" value="5' to 3' exonuclease, C-terminal subdomain"/>
    <property type="match status" value="2"/>
</dbReference>
<evidence type="ECO:0000256" key="8">
    <source>
        <dbReference type="ARBA" id="ARBA00023204"/>
    </source>
</evidence>
<keyword evidence="5 11" id="KW-0227">DNA damage</keyword>
<comment type="caution">
    <text evidence="14">The sequence shown here is derived from an EMBL/GenBank/DDBJ whole genome shotgun (WGS) entry which is preliminary data.</text>
</comment>
<evidence type="ECO:0000313" key="15">
    <source>
        <dbReference type="Proteomes" id="UP000176532"/>
    </source>
</evidence>
<evidence type="ECO:0000259" key="12">
    <source>
        <dbReference type="SMART" id="SM00475"/>
    </source>
</evidence>
<dbReference type="GO" id="GO:0003677">
    <property type="term" value="F:DNA binding"/>
    <property type="evidence" value="ECO:0007669"/>
    <property type="project" value="UniProtKB-UniRule"/>
</dbReference>
<dbReference type="InterPro" id="IPR001098">
    <property type="entry name" value="DNA-dir_DNA_pol_A_palm_dom"/>
</dbReference>
<evidence type="ECO:0000259" key="13">
    <source>
        <dbReference type="SMART" id="SM00482"/>
    </source>
</evidence>
<dbReference type="InterPro" id="IPR012337">
    <property type="entry name" value="RNaseH-like_sf"/>
</dbReference>
<evidence type="ECO:0000256" key="10">
    <source>
        <dbReference type="NCBIfam" id="TIGR00593"/>
    </source>
</evidence>
<reference evidence="14 15" key="1">
    <citation type="journal article" date="2016" name="Nat. Commun.">
        <title>Thousands of microbial genomes shed light on interconnected biogeochemical processes in an aquifer system.</title>
        <authorList>
            <person name="Anantharaman K."/>
            <person name="Brown C.T."/>
            <person name="Hug L.A."/>
            <person name="Sharon I."/>
            <person name="Castelle C.J."/>
            <person name="Probst A.J."/>
            <person name="Thomas B.C."/>
            <person name="Singh A."/>
            <person name="Wilkins M.J."/>
            <person name="Karaoz U."/>
            <person name="Brodie E.L."/>
            <person name="Williams K.H."/>
            <person name="Hubbard S.S."/>
            <person name="Banfield J.F."/>
        </authorList>
    </citation>
    <scope>NUCLEOTIDE SEQUENCE [LARGE SCALE GENOMIC DNA]</scope>
</reference>
<evidence type="ECO:0000313" key="14">
    <source>
        <dbReference type="EMBL" id="OGH67861.1"/>
    </source>
</evidence>
<dbReference type="PANTHER" id="PTHR10133">
    <property type="entry name" value="DNA POLYMERASE I"/>
    <property type="match status" value="1"/>
</dbReference>
<comment type="similarity">
    <text evidence="1 11">Belongs to the DNA polymerase type-A family.</text>
</comment>
<evidence type="ECO:0000256" key="2">
    <source>
        <dbReference type="ARBA" id="ARBA00022679"/>
    </source>
</evidence>
<dbReference type="GO" id="GO:0003887">
    <property type="term" value="F:DNA-directed DNA polymerase activity"/>
    <property type="evidence" value="ECO:0007669"/>
    <property type="project" value="UniProtKB-UniRule"/>
</dbReference>
<dbReference type="FunFam" id="1.20.1060.10:FF:000001">
    <property type="entry name" value="DNA polymerase I"/>
    <property type="match status" value="1"/>
</dbReference>
<gene>
    <name evidence="11" type="primary">polA</name>
    <name evidence="14" type="ORF">A3C15_00695</name>
</gene>
<dbReference type="SUPFAM" id="SSF47807">
    <property type="entry name" value="5' to 3' exonuclease, C-terminal subdomain"/>
    <property type="match status" value="1"/>
</dbReference>
<dbReference type="Pfam" id="PF22619">
    <property type="entry name" value="DNA_polI_exo1"/>
    <property type="match status" value="1"/>
</dbReference>
<dbReference type="Gene3D" id="1.20.1060.10">
    <property type="entry name" value="Taq DNA Polymerase, Chain T, domain 4"/>
    <property type="match status" value="1"/>
</dbReference>
<name>A0A1F6M8E1_9BACT</name>
<dbReference type="GO" id="GO:0006302">
    <property type="term" value="P:double-strand break repair"/>
    <property type="evidence" value="ECO:0007669"/>
    <property type="project" value="TreeGrafter"/>
</dbReference>
<keyword evidence="11" id="KW-0540">Nuclease</keyword>
<keyword evidence="11" id="KW-0269">Exonuclease</keyword>
<evidence type="ECO:0000256" key="1">
    <source>
        <dbReference type="ARBA" id="ARBA00007705"/>
    </source>
</evidence>
<dbReference type="PANTHER" id="PTHR10133:SF27">
    <property type="entry name" value="DNA POLYMERASE NU"/>
    <property type="match status" value="1"/>
</dbReference>
<dbReference type="CDD" id="cd08637">
    <property type="entry name" value="DNA_pol_A_pol_I_C"/>
    <property type="match status" value="1"/>
</dbReference>
<dbReference type="SUPFAM" id="SSF53098">
    <property type="entry name" value="Ribonuclease H-like"/>
    <property type="match status" value="1"/>
</dbReference>
<keyword evidence="6 11" id="KW-0239">DNA-directed DNA polymerase</keyword>
<dbReference type="FunFam" id="1.10.150.20:FF:000002">
    <property type="entry name" value="DNA polymerase I"/>
    <property type="match status" value="1"/>
</dbReference>
<evidence type="ECO:0000256" key="5">
    <source>
        <dbReference type="ARBA" id="ARBA00022763"/>
    </source>
</evidence>
<dbReference type="InterPro" id="IPR008918">
    <property type="entry name" value="HhH2"/>
</dbReference>
<keyword evidence="7 11" id="KW-0238">DNA-binding</keyword>
<dbReference type="SMART" id="SM00482">
    <property type="entry name" value="POLAc"/>
    <property type="match status" value="1"/>
</dbReference>
<dbReference type="InterPro" id="IPR002298">
    <property type="entry name" value="DNA_polymerase_A"/>
</dbReference>
<dbReference type="CDD" id="cd09898">
    <property type="entry name" value="H3TH_53EXO"/>
    <property type="match status" value="1"/>
</dbReference>